<gene>
    <name evidence="2" type="ORF">H9702_05310</name>
</gene>
<reference evidence="2" key="1">
    <citation type="journal article" date="2021" name="PeerJ">
        <title>Extensive microbial diversity within the chicken gut microbiome revealed by metagenomics and culture.</title>
        <authorList>
            <person name="Gilroy R."/>
            <person name="Ravi A."/>
            <person name="Getino M."/>
            <person name="Pursley I."/>
            <person name="Horton D.L."/>
            <person name="Alikhan N.F."/>
            <person name="Baker D."/>
            <person name="Gharbi K."/>
            <person name="Hall N."/>
            <person name="Watson M."/>
            <person name="Adriaenssens E.M."/>
            <person name="Foster-Nyarko E."/>
            <person name="Jarju S."/>
            <person name="Secka A."/>
            <person name="Antonio M."/>
            <person name="Oren A."/>
            <person name="Chaudhuri R.R."/>
            <person name="La Ragione R."/>
            <person name="Hildebrand F."/>
            <person name="Pallen M.J."/>
        </authorList>
    </citation>
    <scope>NUCLEOTIDE SEQUENCE</scope>
    <source>
        <strain evidence="2">CHK187-11901</strain>
    </source>
</reference>
<dbReference type="InterPro" id="IPR036249">
    <property type="entry name" value="Thioredoxin-like_sf"/>
</dbReference>
<dbReference type="CDD" id="cd02947">
    <property type="entry name" value="TRX_family"/>
    <property type="match status" value="1"/>
</dbReference>
<dbReference type="InterPro" id="IPR013766">
    <property type="entry name" value="Thioredoxin_domain"/>
</dbReference>
<name>A0A9D2NSG6_9FIRM</name>
<reference evidence="2" key="2">
    <citation type="submission" date="2021-04" db="EMBL/GenBank/DDBJ databases">
        <authorList>
            <person name="Gilroy R."/>
        </authorList>
    </citation>
    <scope>NUCLEOTIDE SEQUENCE</scope>
    <source>
        <strain evidence="2">CHK187-11901</strain>
    </source>
</reference>
<dbReference type="PROSITE" id="PS51352">
    <property type="entry name" value="THIOREDOXIN_2"/>
    <property type="match status" value="1"/>
</dbReference>
<comment type="caution">
    <text evidence="2">The sequence shown here is derived from an EMBL/GenBank/DDBJ whole genome shotgun (WGS) entry which is preliminary data.</text>
</comment>
<protein>
    <submittedName>
        <fullName evidence="2">Thioredoxin family protein</fullName>
    </submittedName>
</protein>
<organism evidence="2 3">
    <name type="scientific">Candidatus Merdibacter merdavium</name>
    <dbReference type="NCBI Taxonomy" id="2838692"/>
    <lineage>
        <taxon>Bacteria</taxon>
        <taxon>Bacillati</taxon>
        <taxon>Bacillota</taxon>
        <taxon>Erysipelotrichia</taxon>
        <taxon>Erysipelotrichales</taxon>
        <taxon>Erysipelotrichaceae</taxon>
        <taxon>Merdibacter</taxon>
    </lineage>
</organism>
<evidence type="ECO:0000313" key="2">
    <source>
        <dbReference type="EMBL" id="HJC36530.1"/>
    </source>
</evidence>
<sequence>MKELMNELKDLTQLEEIKQNEGISVAVFSADWCPDCRFIEPFMPELIKKYHQYAFWYIDRDAWMQICADLGVMGIPSFVAFQHGQELGRFVSKNRKTQAEIDEFLASLQK</sequence>
<dbReference type="SUPFAM" id="SSF52833">
    <property type="entry name" value="Thioredoxin-like"/>
    <property type="match status" value="1"/>
</dbReference>
<dbReference type="Gene3D" id="3.40.30.10">
    <property type="entry name" value="Glutaredoxin"/>
    <property type="match status" value="1"/>
</dbReference>
<dbReference type="PANTHER" id="PTHR10438">
    <property type="entry name" value="THIOREDOXIN"/>
    <property type="match status" value="1"/>
</dbReference>
<proteinExistence type="predicted"/>
<dbReference type="InterPro" id="IPR050620">
    <property type="entry name" value="Thioredoxin_H-type-like"/>
</dbReference>
<accession>A0A9D2NSG6</accession>
<evidence type="ECO:0000259" key="1">
    <source>
        <dbReference type="PROSITE" id="PS51352"/>
    </source>
</evidence>
<dbReference type="EMBL" id="DWWM01000032">
    <property type="protein sequence ID" value="HJC36530.1"/>
    <property type="molecule type" value="Genomic_DNA"/>
</dbReference>
<evidence type="ECO:0000313" key="3">
    <source>
        <dbReference type="Proteomes" id="UP000823896"/>
    </source>
</evidence>
<dbReference type="Pfam" id="PF00085">
    <property type="entry name" value="Thioredoxin"/>
    <property type="match status" value="1"/>
</dbReference>
<dbReference type="PANTHER" id="PTHR10438:SF468">
    <property type="entry name" value="THIOREDOXIN-1-RELATED"/>
    <property type="match status" value="1"/>
</dbReference>
<dbReference type="AlphaFoldDB" id="A0A9D2NSG6"/>
<feature type="domain" description="Thioredoxin" evidence="1">
    <location>
        <begin position="1"/>
        <end position="110"/>
    </location>
</feature>
<dbReference type="Proteomes" id="UP000823896">
    <property type="component" value="Unassembled WGS sequence"/>
</dbReference>